<dbReference type="SUPFAM" id="SSF53807">
    <property type="entry name" value="Helical backbone' metal receptor"/>
    <property type="match status" value="1"/>
</dbReference>
<evidence type="ECO:0000256" key="6">
    <source>
        <dbReference type="SAM" id="SignalP"/>
    </source>
</evidence>
<dbReference type="GO" id="GO:1901678">
    <property type="term" value="P:iron coordination entity transport"/>
    <property type="evidence" value="ECO:0007669"/>
    <property type="project" value="UniProtKB-ARBA"/>
</dbReference>
<dbReference type="STRING" id="753702.SAMN04488102_10480"/>
<evidence type="ECO:0000256" key="1">
    <source>
        <dbReference type="ARBA" id="ARBA00004196"/>
    </source>
</evidence>
<organism evidence="8 9">
    <name type="scientific">Alkalibacterium subtropicum</name>
    <dbReference type="NCBI Taxonomy" id="753702"/>
    <lineage>
        <taxon>Bacteria</taxon>
        <taxon>Bacillati</taxon>
        <taxon>Bacillota</taxon>
        <taxon>Bacilli</taxon>
        <taxon>Lactobacillales</taxon>
        <taxon>Carnobacteriaceae</taxon>
        <taxon>Alkalibacterium</taxon>
    </lineage>
</organism>
<comment type="subcellular location">
    <subcellularLocation>
        <location evidence="1">Cell envelope</location>
    </subcellularLocation>
</comment>
<dbReference type="CDD" id="cd01146">
    <property type="entry name" value="FhuD"/>
    <property type="match status" value="1"/>
</dbReference>
<dbReference type="AlphaFoldDB" id="A0A1I1HHQ6"/>
<dbReference type="PRINTS" id="PR01715">
    <property type="entry name" value="FERRIBNDNGPP"/>
</dbReference>
<dbReference type="PROSITE" id="PS50983">
    <property type="entry name" value="FE_B12_PBP"/>
    <property type="match status" value="1"/>
</dbReference>
<dbReference type="Proteomes" id="UP000199612">
    <property type="component" value="Unassembled WGS sequence"/>
</dbReference>
<keyword evidence="9" id="KW-1185">Reference proteome</keyword>
<protein>
    <submittedName>
        <fullName evidence="8">Iron complex transport system substrate-binding protein</fullName>
    </submittedName>
</protein>
<feature type="chain" id="PRO_5039462880" evidence="6">
    <location>
        <begin position="19"/>
        <end position="328"/>
    </location>
</feature>
<name>A0A1I1HHQ6_9LACT</name>
<comment type="similarity">
    <text evidence="2">Belongs to the bacterial solute-binding protein 8 family.</text>
</comment>
<dbReference type="PROSITE" id="PS51257">
    <property type="entry name" value="PROKAR_LIPOPROTEIN"/>
    <property type="match status" value="1"/>
</dbReference>
<evidence type="ECO:0000256" key="2">
    <source>
        <dbReference type="ARBA" id="ARBA00008814"/>
    </source>
</evidence>
<dbReference type="InterPro" id="IPR002491">
    <property type="entry name" value="ABC_transptr_periplasmic_BD"/>
</dbReference>
<dbReference type="Pfam" id="PF01497">
    <property type="entry name" value="Peripla_BP_2"/>
    <property type="match status" value="1"/>
</dbReference>
<evidence type="ECO:0000256" key="4">
    <source>
        <dbReference type="ARBA" id="ARBA00022729"/>
    </source>
</evidence>
<feature type="domain" description="Fe/B12 periplasmic-binding" evidence="7">
    <location>
        <begin position="57"/>
        <end position="328"/>
    </location>
</feature>
<reference evidence="9" key="1">
    <citation type="submission" date="2016-10" db="EMBL/GenBank/DDBJ databases">
        <authorList>
            <person name="Varghese N."/>
            <person name="Submissions S."/>
        </authorList>
    </citation>
    <scope>NUCLEOTIDE SEQUENCE [LARGE SCALE GENOMIC DNA]</scope>
    <source>
        <strain evidence="9">DSM 23664</strain>
    </source>
</reference>
<evidence type="ECO:0000313" key="8">
    <source>
        <dbReference type="EMBL" id="SFC23679.1"/>
    </source>
</evidence>
<dbReference type="InterPro" id="IPR051313">
    <property type="entry name" value="Bact_iron-sidero_bind"/>
</dbReference>
<feature type="signal peptide" evidence="6">
    <location>
        <begin position="1"/>
        <end position="18"/>
    </location>
</feature>
<proteinExistence type="inferred from homology"/>
<feature type="coiled-coil region" evidence="5">
    <location>
        <begin position="173"/>
        <end position="200"/>
    </location>
</feature>
<dbReference type="Gene3D" id="3.40.50.1980">
    <property type="entry name" value="Nitrogenase molybdenum iron protein domain"/>
    <property type="match status" value="2"/>
</dbReference>
<evidence type="ECO:0000256" key="5">
    <source>
        <dbReference type="SAM" id="Coils"/>
    </source>
</evidence>
<dbReference type="PANTHER" id="PTHR30532:SF29">
    <property type="entry name" value="FE(3+) DICITRATE-BINDING PERIPLASMIC PROTEIN"/>
    <property type="match status" value="1"/>
</dbReference>
<dbReference type="EMBL" id="FOLT01000004">
    <property type="protein sequence ID" value="SFC23679.1"/>
    <property type="molecule type" value="Genomic_DNA"/>
</dbReference>
<evidence type="ECO:0000256" key="3">
    <source>
        <dbReference type="ARBA" id="ARBA00022448"/>
    </source>
</evidence>
<evidence type="ECO:0000259" key="7">
    <source>
        <dbReference type="PROSITE" id="PS50983"/>
    </source>
</evidence>
<sequence>MKKYITLFSALISGFVLTACSQADTASTENEIDTEITESITVSGVLGDVELEEPAQKVVALEWTYAEDLLAVGVQPAGVADIEGYNSWVQIEEEFDESVVDVGTRQEPNLEAIAELEPDLIIGIKFRHEAIQTELESIAPTVFFDPYPSDETISQYDEMESTFKEIAEAVGKRNEAEDVLADLDATYEAAKARIEDADLKTNDVILTQAFSASQAPEIRLFTQNALASVILEKIGLNNVHETDEFEVYGFSTVNVEALTKYEDANYLYVVQDSDNIYENQLKDNQVWNGLFFVEEERTYPLGGDAWLFGGPLSAKVVAERISNTLVED</sequence>
<dbReference type="GO" id="GO:0030288">
    <property type="term" value="C:outer membrane-bounded periplasmic space"/>
    <property type="evidence" value="ECO:0007669"/>
    <property type="project" value="TreeGrafter"/>
</dbReference>
<gene>
    <name evidence="8" type="ORF">SAMN04488102_10480</name>
</gene>
<dbReference type="RefSeq" id="WP_091529331.1">
    <property type="nucleotide sequence ID" value="NZ_FOLT01000004.1"/>
</dbReference>
<dbReference type="PANTHER" id="PTHR30532">
    <property type="entry name" value="IRON III DICITRATE-BINDING PERIPLASMIC PROTEIN"/>
    <property type="match status" value="1"/>
</dbReference>
<dbReference type="OrthoDB" id="63946at2"/>
<evidence type="ECO:0000313" key="9">
    <source>
        <dbReference type="Proteomes" id="UP000199612"/>
    </source>
</evidence>
<keyword evidence="5" id="KW-0175">Coiled coil</keyword>
<keyword evidence="3" id="KW-0813">Transport</keyword>
<accession>A0A1I1HHQ6</accession>
<keyword evidence="4 6" id="KW-0732">Signal</keyword>